<keyword evidence="9" id="KW-0723">Serine/threonine-protein kinase</keyword>
<keyword evidence="3 8" id="KW-0547">Nucleotide-binding</keyword>
<dbReference type="Gene3D" id="1.10.510.10">
    <property type="entry name" value="Transferase(Phosphotransferase) domain 1"/>
    <property type="match status" value="1"/>
</dbReference>
<dbReference type="PROSITE" id="PS50011">
    <property type="entry name" value="PROTEIN_KINASE_DOM"/>
    <property type="match status" value="1"/>
</dbReference>
<dbReference type="SMART" id="SM00220">
    <property type="entry name" value="S_TKc"/>
    <property type="match status" value="1"/>
</dbReference>
<dbReference type="PANTHER" id="PTHR48016">
    <property type="entry name" value="MAP KINASE KINASE KINASE SSK2-RELATED-RELATED"/>
    <property type="match status" value="1"/>
</dbReference>
<evidence type="ECO:0000256" key="6">
    <source>
        <dbReference type="ARBA" id="ARBA00047919"/>
    </source>
</evidence>
<sequence>MANHQPLFSLVPMNERAHEVVRLERNRDWRVKDREDKLVLCIGHLISRSGNATTLVTLGRDERNDIFVDSAQVANLQCSFEFNPDTYFVMFYDRSRAMTSKIHGRMCHPFQQGRPRKVLVHPGFNEFIGFGGENADSIQFRLRWHRDPNPNLADTIVNLNSELASPRVTQVRSIEPERSLIRWLNLGCLGSGSYGEVFQAINADDGNLMAVKIMRQRGNSQEREMWKARWMREVKILSEARHLHIVEYIGAQGWDGEKVSIFMGLKEGTLTSFVERELPLPRLGLSDIVFNHMLQAIDFLATRNIVHRDIKPDNILYVRQTDRYLFQLGDFGLSTRVVAEANPQGTPIYIAPELLQRGEVTHKADVWSLFITMIWISGNQQFRSLGDGYGKSLERTLEILSECTLSEPEYFERFRGMERINPQGRPSAAQLLLRYYGGEGLTTPRDQIPPLNL</sequence>
<dbReference type="GO" id="GO:0004707">
    <property type="term" value="F:MAP kinase activity"/>
    <property type="evidence" value="ECO:0007669"/>
    <property type="project" value="UniProtKB-EC"/>
</dbReference>
<dbReference type="OrthoDB" id="4062651at2759"/>
<dbReference type="InterPro" id="IPR000719">
    <property type="entry name" value="Prot_kinase_dom"/>
</dbReference>
<evidence type="ECO:0000313" key="12">
    <source>
        <dbReference type="Proteomes" id="UP000481858"/>
    </source>
</evidence>
<protein>
    <recommendedName>
        <fullName evidence="1">mitogen-activated protein kinase</fullName>
        <ecNumber evidence="1">2.7.11.24</ecNumber>
    </recommendedName>
</protein>
<dbReference type="SUPFAM" id="SSF56112">
    <property type="entry name" value="Protein kinase-like (PK-like)"/>
    <property type="match status" value="1"/>
</dbReference>
<reference evidence="11 12" key="1">
    <citation type="submission" date="2019-12" db="EMBL/GenBank/DDBJ databases">
        <title>Draft genome sequence of the ascomycete Xylaria multiplex DSM 110363.</title>
        <authorList>
            <person name="Buettner E."/>
            <person name="Kellner H."/>
        </authorList>
    </citation>
    <scope>NUCLEOTIDE SEQUENCE [LARGE SCALE GENOMIC DNA]</scope>
    <source>
        <strain evidence="11 12">DSM 110363</strain>
    </source>
</reference>
<feature type="binding site" evidence="8">
    <location>
        <position position="212"/>
    </location>
    <ligand>
        <name>ATP</name>
        <dbReference type="ChEBI" id="CHEBI:30616"/>
    </ligand>
</feature>
<dbReference type="PANTHER" id="PTHR48016:SF56">
    <property type="entry name" value="MAPKK KINASE"/>
    <property type="match status" value="1"/>
</dbReference>
<evidence type="ECO:0000259" key="10">
    <source>
        <dbReference type="PROSITE" id="PS50011"/>
    </source>
</evidence>
<dbReference type="PROSITE" id="PS00108">
    <property type="entry name" value="PROTEIN_KINASE_ST"/>
    <property type="match status" value="1"/>
</dbReference>
<keyword evidence="12" id="KW-1185">Reference proteome</keyword>
<proteinExistence type="inferred from homology"/>
<feature type="domain" description="Protein kinase" evidence="10">
    <location>
        <begin position="183"/>
        <end position="436"/>
    </location>
</feature>
<comment type="catalytic activity">
    <reaction evidence="6">
        <text>L-threonyl-[protein] + ATP = O-phospho-L-threonyl-[protein] + ADP + H(+)</text>
        <dbReference type="Rhea" id="RHEA:46608"/>
        <dbReference type="Rhea" id="RHEA-COMP:11060"/>
        <dbReference type="Rhea" id="RHEA-COMP:11605"/>
        <dbReference type="ChEBI" id="CHEBI:15378"/>
        <dbReference type="ChEBI" id="CHEBI:30013"/>
        <dbReference type="ChEBI" id="CHEBI:30616"/>
        <dbReference type="ChEBI" id="CHEBI:61977"/>
        <dbReference type="ChEBI" id="CHEBI:456216"/>
        <dbReference type="EC" id="2.7.11.24"/>
    </reaction>
    <physiologicalReaction direction="left-to-right" evidence="6">
        <dbReference type="Rhea" id="RHEA:46609"/>
    </physiologicalReaction>
</comment>
<name>A0A7C8ILD8_9PEZI</name>
<dbReference type="InterPro" id="IPR008984">
    <property type="entry name" value="SMAD_FHA_dom_sf"/>
</dbReference>
<dbReference type="AlphaFoldDB" id="A0A7C8ILD8"/>
<dbReference type="SUPFAM" id="SSF49879">
    <property type="entry name" value="SMAD/FHA domain"/>
    <property type="match status" value="1"/>
</dbReference>
<dbReference type="PROSITE" id="PS00107">
    <property type="entry name" value="PROTEIN_KINASE_ATP"/>
    <property type="match status" value="1"/>
</dbReference>
<dbReference type="EC" id="2.7.11.24" evidence="1"/>
<comment type="caution">
    <text evidence="11">The sequence shown here is derived from an EMBL/GenBank/DDBJ whole genome shotgun (WGS) entry which is preliminary data.</text>
</comment>
<dbReference type="InParanoid" id="A0A7C8ILD8"/>
<accession>A0A7C8ILD8</accession>
<evidence type="ECO:0000256" key="8">
    <source>
        <dbReference type="PROSITE-ProRule" id="PRU10141"/>
    </source>
</evidence>
<comment type="similarity">
    <text evidence="9">Belongs to the protein kinase superfamily.</text>
</comment>
<dbReference type="Pfam" id="PF00069">
    <property type="entry name" value="Pkinase"/>
    <property type="match status" value="1"/>
</dbReference>
<evidence type="ECO:0000256" key="7">
    <source>
        <dbReference type="ARBA" id="ARBA00048130"/>
    </source>
</evidence>
<comment type="catalytic activity">
    <reaction evidence="7">
        <text>L-seryl-[protein] + ATP = O-phospho-L-seryl-[protein] + ADP + H(+)</text>
        <dbReference type="Rhea" id="RHEA:17989"/>
        <dbReference type="Rhea" id="RHEA-COMP:9863"/>
        <dbReference type="Rhea" id="RHEA-COMP:11604"/>
        <dbReference type="ChEBI" id="CHEBI:15378"/>
        <dbReference type="ChEBI" id="CHEBI:29999"/>
        <dbReference type="ChEBI" id="CHEBI:30616"/>
        <dbReference type="ChEBI" id="CHEBI:83421"/>
        <dbReference type="ChEBI" id="CHEBI:456216"/>
        <dbReference type="EC" id="2.7.11.24"/>
    </reaction>
    <physiologicalReaction direction="left-to-right" evidence="7">
        <dbReference type="Rhea" id="RHEA:17990"/>
    </physiologicalReaction>
</comment>
<evidence type="ECO:0000256" key="5">
    <source>
        <dbReference type="ARBA" id="ARBA00022840"/>
    </source>
</evidence>
<dbReference type="EMBL" id="WUBL01000086">
    <property type="protein sequence ID" value="KAF2966561.1"/>
    <property type="molecule type" value="Genomic_DNA"/>
</dbReference>
<dbReference type="InterPro" id="IPR017441">
    <property type="entry name" value="Protein_kinase_ATP_BS"/>
</dbReference>
<evidence type="ECO:0000256" key="9">
    <source>
        <dbReference type="RuleBase" id="RU000304"/>
    </source>
</evidence>
<evidence type="ECO:0000256" key="2">
    <source>
        <dbReference type="ARBA" id="ARBA00022679"/>
    </source>
</evidence>
<gene>
    <name evidence="11" type="ORF">GQX73_g6997</name>
</gene>
<evidence type="ECO:0000256" key="3">
    <source>
        <dbReference type="ARBA" id="ARBA00022741"/>
    </source>
</evidence>
<dbReference type="GO" id="GO:0005524">
    <property type="term" value="F:ATP binding"/>
    <property type="evidence" value="ECO:0007669"/>
    <property type="project" value="UniProtKB-UniRule"/>
</dbReference>
<keyword evidence="5 8" id="KW-0067">ATP-binding</keyword>
<evidence type="ECO:0000256" key="4">
    <source>
        <dbReference type="ARBA" id="ARBA00022777"/>
    </source>
</evidence>
<evidence type="ECO:0000256" key="1">
    <source>
        <dbReference type="ARBA" id="ARBA00012411"/>
    </source>
</evidence>
<evidence type="ECO:0000313" key="11">
    <source>
        <dbReference type="EMBL" id="KAF2966561.1"/>
    </source>
</evidence>
<keyword evidence="4" id="KW-0418">Kinase</keyword>
<keyword evidence="2" id="KW-0808">Transferase</keyword>
<dbReference type="Proteomes" id="UP000481858">
    <property type="component" value="Unassembled WGS sequence"/>
</dbReference>
<organism evidence="11 12">
    <name type="scientific">Xylaria multiplex</name>
    <dbReference type="NCBI Taxonomy" id="323545"/>
    <lineage>
        <taxon>Eukaryota</taxon>
        <taxon>Fungi</taxon>
        <taxon>Dikarya</taxon>
        <taxon>Ascomycota</taxon>
        <taxon>Pezizomycotina</taxon>
        <taxon>Sordariomycetes</taxon>
        <taxon>Xylariomycetidae</taxon>
        <taxon>Xylariales</taxon>
        <taxon>Xylariaceae</taxon>
        <taxon>Xylaria</taxon>
    </lineage>
</organism>
<dbReference type="InterPro" id="IPR050538">
    <property type="entry name" value="MAP_kinase_kinase_kinase"/>
</dbReference>
<dbReference type="InterPro" id="IPR011009">
    <property type="entry name" value="Kinase-like_dom_sf"/>
</dbReference>
<dbReference type="InterPro" id="IPR008271">
    <property type="entry name" value="Ser/Thr_kinase_AS"/>
</dbReference>